<accession>A0A252F313</accession>
<dbReference type="Pfam" id="PF00078">
    <property type="entry name" value="RVT_1"/>
    <property type="match status" value="1"/>
</dbReference>
<organism evidence="2 3">
    <name type="scientific">Butyricicoccus porcorum</name>
    <dbReference type="NCBI Taxonomy" id="1945634"/>
    <lineage>
        <taxon>Bacteria</taxon>
        <taxon>Bacillati</taxon>
        <taxon>Bacillota</taxon>
        <taxon>Clostridia</taxon>
        <taxon>Eubacteriales</taxon>
        <taxon>Butyricicoccaceae</taxon>
        <taxon>Butyricicoccus</taxon>
    </lineage>
</organism>
<dbReference type="OrthoDB" id="9788687at2"/>
<dbReference type="SUPFAM" id="SSF56672">
    <property type="entry name" value="DNA/RNA polymerases"/>
    <property type="match status" value="1"/>
</dbReference>
<gene>
    <name evidence="2" type="ORF">CBW42_09610</name>
</gene>
<dbReference type="RefSeq" id="WP_087020581.1">
    <property type="nucleotide sequence ID" value="NZ_NHOC01000008.1"/>
</dbReference>
<dbReference type="InterPro" id="IPR000477">
    <property type="entry name" value="RT_dom"/>
</dbReference>
<dbReference type="PROSITE" id="PS50878">
    <property type="entry name" value="RT_POL"/>
    <property type="match status" value="1"/>
</dbReference>
<proteinExistence type="predicted"/>
<dbReference type="Gene3D" id="3.30.70.270">
    <property type="match status" value="1"/>
</dbReference>
<dbReference type="PANTHER" id="PTHR34047">
    <property type="entry name" value="NUCLEAR INTRON MATURASE 1, MITOCHONDRIAL-RELATED"/>
    <property type="match status" value="1"/>
</dbReference>
<reference evidence="2 3" key="1">
    <citation type="submission" date="2017-05" db="EMBL/GenBank/DDBJ databases">
        <title>Butyricicoccus porcorum sp. nov. a butyrate-producing bacterium from the swine intestinal tract.</title>
        <authorList>
            <person name="Trachsel J."/>
            <person name="Humphrey S."/>
            <person name="Allen H.K."/>
        </authorList>
    </citation>
    <scope>NUCLEOTIDE SEQUENCE [LARGE SCALE GENOMIC DNA]</scope>
    <source>
        <strain evidence="2">BB10</strain>
    </source>
</reference>
<dbReference type="InterPro" id="IPR043502">
    <property type="entry name" value="DNA/RNA_pol_sf"/>
</dbReference>
<protein>
    <recommendedName>
        <fullName evidence="1">Reverse transcriptase domain-containing protein</fullName>
    </recommendedName>
</protein>
<dbReference type="CDD" id="cd01646">
    <property type="entry name" value="RT_Bac_retron_I"/>
    <property type="match status" value="1"/>
</dbReference>
<dbReference type="Proteomes" id="UP000194903">
    <property type="component" value="Unassembled WGS sequence"/>
</dbReference>
<dbReference type="PANTHER" id="PTHR34047:SF8">
    <property type="entry name" value="PROTEIN YKFC"/>
    <property type="match status" value="1"/>
</dbReference>
<evidence type="ECO:0000259" key="1">
    <source>
        <dbReference type="PROSITE" id="PS50878"/>
    </source>
</evidence>
<dbReference type="InterPro" id="IPR043128">
    <property type="entry name" value="Rev_trsase/Diguanyl_cyclase"/>
</dbReference>
<feature type="domain" description="Reverse transcriptase" evidence="1">
    <location>
        <begin position="41"/>
        <end position="259"/>
    </location>
</feature>
<comment type="caution">
    <text evidence="2">The sequence shown here is derived from an EMBL/GenBank/DDBJ whole genome shotgun (WGS) entry which is preliminary data.</text>
</comment>
<dbReference type="InterPro" id="IPR051083">
    <property type="entry name" value="GrpII_Intron_Splice-Mob/Def"/>
</dbReference>
<name>A0A252F313_9FIRM</name>
<dbReference type="EMBL" id="NHOC01000008">
    <property type="protein sequence ID" value="OUM19990.1"/>
    <property type="molecule type" value="Genomic_DNA"/>
</dbReference>
<sequence>MIFDYDILYRAWQNSSRGKHGAPNQARYEYYLEENLYHLQAQLESGTFCPSPLRTKQIYIPKRRVAQVPSLVDKVVQHAICDNYAYDALTRPLIKETAACIRGRGARYAVDLFKQSLHRFYRKCGHRPYILKCDIHSYFATIPHGRLKALVERYILDDDVKRIMLQFVDMTEVGLPLGLQQSQLLANLYLSEMDHKIKEQFHAKYYGRYMDDFYIISDSKAELQTVWSWLADYLAGIGLQLNPKTDIYHGDVDFLGFTFRLTETGKVIVRLRKDKRKAQKNRVRLMARQIEEGKLFPEQAAQSYAGWRTHALEGNCRNLVLKMDERFDNRLREAGYELKIEGRSVEICPAQLRN</sequence>
<evidence type="ECO:0000313" key="2">
    <source>
        <dbReference type="EMBL" id="OUM19990.1"/>
    </source>
</evidence>
<keyword evidence="3" id="KW-1185">Reference proteome</keyword>
<dbReference type="AlphaFoldDB" id="A0A252F313"/>
<evidence type="ECO:0000313" key="3">
    <source>
        <dbReference type="Proteomes" id="UP000194903"/>
    </source>
</evidence>